<dbReference type="EMBL" id="UGRI01000001">
    <property type="protein sequence ID" value="SUA20378.1"/>
    <property type="molecule type" value="Genomic_DNA"/>
</dbReference>
<evidence type="ECO:0000259" key="1">
    <source>
        <dbReference type="Pfam" id="PF17899"/>
    </source>
</evidence>
<evidence type="ECO:0000313" key="2">
    <source>
        <dbReference type="EMBL" id="SUA20378.1"/>
    </source>
</evidence>
<feature type="domain" description="Peptidase M61 N-terminal" evidence="1">
    <location>
        <begin position="2"/>
        <end position="52"/>
    </location>
</feature>
<dbReference type="Pfam" id="PF17899">
    <property type="entry name" value="Peptidase_M61_N"/>
    <property type="match status" value="1"/>
</dbReference>
<accession>A0A378VVV9</accession>
<dbReference type="InterPro" id="IPR040756">
    <property type="entry name" value="Peptidase_M61_N"/>
</dbReference>
<protein>
    <submittedName>
        <fullName evidence="2">Peptidase M61</fullName>
    </submittedName>
</protein>
<dbReference type="AlphaFoldDB" id="A0A378VVV9"/>
<dbReference type="Gene3D" id="2.60.40.3650">
    <property type="match status" value="1"/>
</dbReference>
<proteinExistence type="predicted"/>
<sequence length="102" mass="11509">MKVEGTETLPHRLELTGIPPEWRIATTLPETGRLVFQTASYDELVDRPVEMGLIEFLDFEAAGIPHTIALSGIYPDFDRDRLVSDIKKSAKQNWRCSPPCPI</sequence>
<organism evidence="2">
    <name type="scientific">Neisseria gonorrhoeae</name>
    <dbReference type="NCBI Taxonomy" id="485"/>
    <lineage>
        <taxon>Bacteria</taxon>
        <taxon>Pseudomonadati</taxon>
        <taxon>Pseudomonadota</taxon>
        <taxon>Betaproteobacteria</taxon>
        <taxon>Neisseriales</taxon>
        <taxon>Neisseriaceae</taxon>
        <taxon>Neisseria</taxon>
    </lineage>
</organism>
<gene>
    <name evidence="2" type="ORF">NCTC11421_00460</name>
</gene>
<reference evidence="2" key="1">
    <citation type="submission" date="2018-06" db="EMBL/GenBank/DDBJ databases">
        <authorList>
            <consortium name="Pathogen Informatics"/>
            <person name="Doyle S."/>
        </authorList>
    </citation>
    <scope>NUCLEOTIDE SEQUENCE [LARGE SCALE GENOMIC DNA]</scope>
    <source>
        <strain evidence="2">NCTC11421</strain>
    </source>
</reference>
<name>A0A378VVV9_NEIGO</name>